<dbReference type="InterPro" id="IPR025584">
    <property type="entry name" value="Cthe_2159"/>
</dbReference>
<feature type="compositionally biased region" description="Low complexity" evidence="1">
    <location>
        <begin position="28"/>
        <end position="62"/>
    </location>
</feature>
<evidence type="ECO:0000313" key="4">
    <source>
        <dbReference type="Proteomes" id="UP000483765"/>
    </source>
</evidence>
<accession>A0A6L8MYH0</accession>
<gene>
    <name evidence="3" type="ORF">GLP18_08145</name>
</gene>
<reference evidence="3 4" key="1">
    <citation type="submission" date="2019-11" db="EMBL/GenBank/DDBJ databases">
        <title>Divergent Streptococcus suis from cattle.</title>
        <authorList>
            <person name="Williamson C."/>
        </authorList>
    </citation>
    <scope>NUCLEOTIDE SEQUENCE [LARGE SCALE GENOMIC DNA]</scope>
    <source>
        <strain evidence="3 4">10-36905</strain>
    </source>
</reference>
<name>A0A6L8MYH0_STRSU</name>
<dbReference type="InterPro" id="IPR012332">
    <property type="entry name" value="Autotransporter_pectin_lyase_C"/>
</dbReference>
<dbReference type="PROSITE" id="PS51257">
    <property type="entry name" value="PROKAR_LIPOPROTEIN"/>
    <property type="match status" value="1"/>
</dbReference>
<keyword evidence="2" id="KW-0732">Signal</keyword>
<comment type="caution">
    <text evidence="3">The sequence shown here is derived from an EMBL/GenBank/DDBJ whole genome shotgun (WGS) entry which is preliminary data.</text>
</comment>
<dbReference type="Gene3D" id="2.160.20.20">
    <property type="match status" value="1"/>
</dbReference>
<evidence type="ECO:0000256" key="1">
    <source>
        <dbReference type="SAM" id="MobiDB-lite"/>
    </source>
</evidence>
<proteinExistence type="predicted"/>
<feature type="chain" id="PRO_5038415070" evidence="2">
    <location>
        <begin position="23"/>
        <end position="387"/>
    </location>
</feature>
<evidence type="ECO:0000256" key="2">
    <source>
        <dbReference type="SAM" id="SignalP"/>
    </source>
</evidence>
<sequence>MKTNFKKLLYSGVTLMSIGVLAACSSTSSSTTTSSSKATSQSSAATTSSNSTSSDSSSSSSSIDWSALPTTEVTLSNDGLKITEGGTYILTGSTTAGVTVETDANVRIILAGAEISSSDTAAINVISADNVELELQDGTTNTVKDTSNHTDTNIEGAIHVEADLTITGNGSLTVEGNFQDGIVSTDDLVIDAGNITVTAVDDGVRGKDSMTINGGTITVTAGGDGIKSTNDTDTTKGYTTITGGEITVTAGDDGIKAETALTIDGGTISVPESVEALEGTNITINGGTIDVYGSDDAINAASTASSDIFIKVTGGDLTVAVGSGDTDAFDANGDIYISGGTIDVTAPTSAFDFDGTAELTGGTVTVNGEQITEITASGPGAGGHGGW</sequence>
<dbReference type="Pfam" id="PF14262">
    <property type="entry name" value="Cthe_2159"/>
    <property type="match status" value="1"/>
</dbReference>
<dbReference type="Proteomes" id="UP000483765">
    <property type="component" value="Unassembled WGS sequence"/>
</dbReference>
<evidence type="ECO:0000313" key="3">
    <source>
        <dbReference type="EMBL" id="MYN70180.1"/>
    </source>
</evidence>
<protein>
    <submittedName>
        <fullName evidence="3">Carbohydrate-binding domain-containing protein</fullName>
    </submittedName>
</protein>
<feature type="region of interest" description="Disordered" evidence="1">
    <location>
        <begin position="28"/>
        <end position="64"/>
    </location>
</feature>
<feature type="signal peptide" evidence="2">
    <location>
        <begin position="1"/>
        <end position="22"/>
    </location>
</feature>
<dbReference type="EMBL" id="WNXH01000013">
    <property type="protein sequence ID" value="MYN70180.1"/>
    <property type="molecule type" value="Genomic_DNA"/>
</dbReference>
<dbReference type="AlphaFoldDB" id="A0A6L8MYH0"/>
<dbReference type="RefSeq" id="WP_160864366.1">
    <property type="nucleotide sequence ID" value="NZ_WNXH01000013.1"/>
</dbReference>
<organism evidence="3 4">
    <name type="scientific">Streptococcus suis</name>
    <dbReference type="NCBI Taxonomy" id="1307"/>
    <lineage>
        <taxon>Bacteria</taxon>
        <taxon>Bacillati</taxon>
        <taxon>Bacillota</taxon>
        <taxon>Bacilli</taxon>
        <taxon>Lactobacillales</taxon>
        <taxon>Streptococcaceae</taxon>
        <taxon>Streptococcus</taxon>
    </lineage>
</organism>